<dbReference type="AlphaFoldDB" id="A0A834CNC4"/>
<reference evidence="1" key="1">
    <citation type="journal article" name="BMC Genomics">
        <title>Long-read sequencing and de novo genome assembly of marine medaka (Oryzias melastigma).</title>
        <authorList>
            <person name="Liang P."/>
            <person name="Saqib H.S.A."/>
            <person name="Ni X."/>
            <person name="Shen Y."/>
        </authorList>
    </citation>
    <scope>NUCLEOTIDE SEQUENCE</scope>
    <source>
        <strain evidence="1">Bigg-433</strain>
    </source>
</reference>
<dbReference type="EMBL" id="WKFB01000230">
    <property type="protein sequence ID" value="KAF6730839.1"/>
    <property type="molecule type" value="Genomic_DNA"/>
</dbReference>
<sequence>MPSQRQKTRRSLSRINDPCCLNYKETKQPCHIKAAARICRNRHAAVQRCSRCSGAAVQQVQRCSGAAGAAVQRCSGAAVQQVKALRRRAAS</sequence>
<proteinExistence type="predicted"/>
<name>A0A834CNC4_ORYME</name>
<gene>
    <name evidence="1" type="ORF">FQA47_008442</name>
</gene>
<evidence type="ECO:0000313" key="2">
    <source>
        <dbReference type="Proteomes" id="UP000646548"/>
    </source>
</evidence>
<accession>A0A834CNC4</accession>
<evidence type="ECO:0000313" key="1">
    <source>
        <dbReference type="EMBL" id="KAF6730839.1"/>
    </source>
</evidence>
<comment type="caution">
    <text evidence="1">The sequence shown here is derived from an EMBL/GenBank/DDBJ whole genome shotgun (WGS) entry which is preliminary data.</text>
</comment>
<protein>
    <submittedName>
        <fullName evidence="1">Uncharacterized protein</fullName>
    </submittedName>
</protein>
<organism evidence="1 2">
    <name type="scientific">Oryzias melastigma</name>
    <name type="common">Marine medaka</name>
    <dbReference type="NCBI Taxonomy" id="30732"/>
    <lineage>
        <taxon>Eukaryota</taxon>
        <taxon>Metazoa</taxon>
        <taxon>Chordata</taxon>
        <taxon>Craniata</taxon>
        <taxon>Vertebrata</taxon>
        <taxon>Euteleostomi</taxon>
        <taxon>Actinopterygii</taxon>
        <taxon>Neopterygii</taxon>
        <taxon>Teleostei</taxon>
        <taxon>Neoteleostei</taxon>
        <taxon>Acanthomorphata</taxon>
        <taxon>Ovalentaria</taxon>
        <taxon>Atherinomorphae</taxon>
        <taxon>Beloniformes</taxon>
        <taxon>Adrianichthyidae</taxon>
        <taxon>Oryziinae</taxon>
        <taxon>Oryzias</taxon>
    </lineage>
</organism>
<dbReference type="Proteomes" id="UP000646548">
    <property type="component" value="Unassembled WGS sequence"/>
</dbReference>